<dbReference type="SUPFAM" id="SSF56281">
    <property type="entry name" value="Metallo-hydrolase/oxidoreductase"/>
    <property type="match status" value="1"/>
</dbReference>
<organism evidence="3 4">
    <name type="scientific">Rhizobium mongolense subsp. loessense</name>
    <dbReference type="NCBI Taxonomy" id="158890"/>
    <lineage>
        <taxon>Bacteria</taxon>
        <taxon>Pseudomonadati</taxon>
        <taxon>Pseudomonadota</taxon>
        <taxon>Alphaproteobacteria</taxon>
        <taxon>Hyphomicrobiales</taxon>
        <taxon>Rhizobiaceae</taxon>
        <taxon>Rhizobium/Agrobacterium group</taxon>
        <taxon>Rhizobium</taxon>
    </lineage>
</organism>
<protein>
    <submittedName>
        <fullName evidence="3">Ribonuclease BN, tRNA processing enzyme</fullName>
    </submittedName>
</protein>
<feature type="compositionally biased region" description="Basic and acidic residues" evidence="1">
    <location>
        <begin position="1"/>
        <end position="15"/>
    </location>
</feature>
<dbReference type="InterPro" id="IPR036866">
    <property type="entry name" value="RibonucZ/Hydroxyglut_hydro"/>
</dbReference>
<dbReference type="Proteomes" id="UP000199542">
    <property type="component" value="Unassembled WGS sequence"/>
</dbReference>
<reference evidence="3 4" key="1">
    <citation type="submission" date="2016-10" db="EMBL/GenBank/DDBJ databases">
        <authorList>
            <person name="de Groot N.N."/>
        </authorList>
    </citation>
    <scope>NUCLEOTIDE SEQUENCE [LARGE SCALE GENOMIC DNA]</scope>
    <source>
        <strain evidence="3 4">CGMCC 1.3401</strain>
    </source>
</reference>
<dbReference type="PANTHER" id="PTHR46018">
    <property type="entry name" value="ZINC PHOSPHODIESTERASE ELAC PROTEIN 1"/>
    <property type="match status" value="1"/>
</dbReference>
<dbReference type="AlphaFoldDB" id="A0A1G4S232"/>
<dbReference type="NCBIfam" id="NF041257">
    <property type="entry name" value="GntH_guanitoxin"/>
    <property type="match status" value="1"/>
</dbReference>
<gene>
    <name evidence="3" type="ORF">SAMN02927900_03320</name>
</gene>
<evidence type="ECO:0000259" key="2">
    <source>
        <dbReference type="Pfam" id="PF13691"/>
    </source>
</evidence>
<dbReference type="GO" id="GO:0046872">
    <property type="term" value="F:metal ion binding"/>
    <property type="evidence" value="ECO:0007669"/>
    <property type="project" value="UniProtKB-KW"/>
</dbReference>
<accession>A0A1G4S232</accession>
<feature type="region of interest" description="Disordered" evidence="1">
    <location>
        <begin position="1"/>
        <end position="23"/>
    </location>
</feature>
<name>A0A1G4S232_9HYPH</name>
<dbReference type="InterPro" id="IPR006311">
    <property type="entry name" value="TAT_signal"/>
</dbReference>
<evidence type="ECO:0000313" key="3">
    <source>
        <dbReference type="EMBL" id="SCW63061.1"/>
    </source>
</evidence>
<evidence type="ECO:0000313" key="4">
    <source>
        <dbReference type="Proteomes" id="UP000199542"/>
    </source>
</evidence>
<dbReference type="RefSeq" id="WP_092585924.1">
    <property type="nucleotide sequence ID" value="NZ_FMTM01000004.1"/>
</dbReference>
<proteinExistence type="predicted"/>
<dbReference type="EMBL" id="FMTM01000004">
    <property type="protein sequence ID" value="SCW63061.1"/>
    <property type="molecule type" value="Genomic_DNA"/>
</dbReference>
<dbReference type="PROSITE" id="PS51318">
    <property type="entry name" value="TAT"/>
    <property type="match status" value="1"/>
</dbReference>
<sequence>MKPEITKEKSIRDEAGAGQRPISRREALKAAGLAGAAALSTATVSSAQTAEETPAAANAKNPYGGVPSGGITLPPYYRPTPSLVSNNVYYPGQEQLGPDEMRIAFIGSTPIPVTRAQAGTCIMVELGNGKRFFFDFGSGCVRNIIAMAVPLSVVNDIFFTHLHVDHYADLPYLFAFAPWMGRWKPLRVHGPSGRTPADGIKTMIEGMKMMTRWHTDSFNACPIGDGYEVEVNEFDFRDDNGVCYDKDGVTIRHWRRSHTKDGASAYRLDWNGLSFVWTGDGRPDERSLELAKGVDVFVTEVQPDTANLQAMKMGMPSVIMSTTIDQAHSPHYAVGYMFDKIQPRLAMVTHTTYDEELIPEITAGIRVHYSGLFQFGAPDVVVVNVTKDAIWTRKAAIPDAGNMARPSPAEAVELFGLTPTNLKVTFPNPRNPLADQLEAEILNGDIDPKKYYPPDVYRQPNKDYPRDYTIDVREMALVKAKQAQTKLSEKAAQIQAIIDAIEGSRE</sequence>
<evidence type="ECO:0000256" key="1">
    <source>
        <dbReference type="SAM" id="MobiDB-lite"/>
    </source>
</evidence>
<dbReference type="InterPro" id="IPR027794">
    <property type="entry name" value="tRNase_Z_dom"/>
</dbReference>
<feature type="domain" description="tRNase Z endonuclease" evidence="2">
    <location>
        <begin position="118"/>
        <end position="166"/>
    </location>
</feature>
<dbReference type="Pfam" id="PF13691">
    <property type="entry name" value="Lactamase_B_4"/>
    <property type="match status" value="1"/>
</dbReference>
<dbReference type="PANTHER" id="PTHR46018:SF2">
    <property type="entry name" value="ZINC PHOSPHODIESTERASE ELAC PROTEIN 1"/>
    <property type="match status" value="1"/>
</dbReference>
<dbReference type="Gene3D" id="3.60.15.10">
    <property type="entry name" value="Ribonuclease Z/Hydroxyacylglutathione hydrolase-like"/>
    <property type="match status" value="1"/>
</dbReference>
<dbReference type="GO" id="GO:0042781">
    <property type="term" value="F:3'-tRNA processing endoribonuclease activity"/>
    <property type="evidence" value="ECO:0007669"/>
    <property type="project" value="TreeGrafter"/>
</dbReference>